<dbReference type="InterPro" id="IPR030184">
    <property type="entry name" value="WAT1-related"/>
</dbReference>
<dbReference type="SUPFAM" id="SSF103481">
    <property type="entry name" value="Multidrug resistance efflux transporter EmrE"/>
    <property type="match status" value="1"/>
</dbReference>
<dbReference type="GO" id="GO:0022857">
    <property type="term" value="F:transmembrane transporter activity"/>
    <property type="evidence" value="ECO:0007669"/>
    <property type="project" value="InterPro"/>
</dbReference>
<evidence type="ECO:0000259" key="9">
    <source>
        <dbReference type="Pfam" id="PF00892"/>
    </source>
</evidence>
<comment type="caution">
    <text evidence="10">The sequence shown here is derived from an EMBL/GenBank/DDBJ whole genome shotgun (WGS) entry which is preliminary data.</text>
</comment>
<feature type="coiled-coil region" evidence="7">
    <location>
        <begin position="271"/>
        <end position="319"/>
    </location>
</feature>
<dbReference type="GO" id="GO:0016020">
    <property type="term" value="C:membrane"/>
    <property type="evidence" value="ECO:0007669"/>
    <property type="project" value="UniProtKB-SubCell"/>
</dbReference>
<dbReference type="Proteomes" id="UP001168877">
    <property type="component" value="Unassembled WGS sequence"/>
</dbReference>
<evidence type="ECO:0000256" key="4">
    <source>
        <dbReference type="ARBA" id="ARBA00022989"/>
    </source>
</evidence>
<feature type="transmembrane region" description="Helical" evidence="6">
    <location>
        <begin position="120"/>
        <end position="138"/>
    </location>
</feature>
<feature type="domain" description="EamA" evidence="9">
    <location>
        <begin position="12"/>
        <end position="136"/>
    </location>
</feature>
<dbReference type="EMBL" id="JAUESC010000381">
    <property type="protein sequence ID" value="KAK0591142.1"/>
    <property type="molecule type" value="Genomic_DNA"/>
</dbReference>
<proteinExistence type="inferred from homology"/>
<gene>
    <name evidence="10" type="ORF">LWI29_036187</name>
</gene>
<feature type="transmembrane region" description="Helical" evidence="6">
    <location>
        <begin position="164"/>
        <end position="184"/>
    </location>
</feature>
<accession>A0AA39SB55</accession>
<name>A0AA39SB55_ACESA</name>
<evidence type="ECO:0000256" key="2">
    <source>
        <dbReference type="ARBA" id="ARBA00007635"/>
    </source>
</evidence>
<evidence type="ECO:0000256" key="6">
    <source>
        <dbReference type="RuleBase" id="RU363077"/>
    </source>
</evidence>
<keyword evidence="11" id="KW-1185">Reference proteome</keyword>
<feature type="transmembrane region" description="Helical" evidence="6">
    <location>
        <begin position="58"/>
        <end position="78"/>
    </location>
</feature>
<keyword evidence="7" id="KW-0175">Coiled coil</keyword>
<keyword evidence="5 6" id="KW-0472">Membrane</keyword>
<evidence type="ECO:0000256" key="1">
    <source>
        <dbReference type="ARBA" id="ARBA00004141"/>
    </source>
</evidence>
<evidence type="ECO:0000313" key="11">
    <source>
        <dbReference type="Proteomes" id="UP001168877"/>
    </source>
</evidence>
<organism evidence="10 11">
    <name type="scientific">Acer saccharum</name>
    <name type="common">Sugar maple</name>
    <dbReference type="NCBI Taxonomy" id="4024"/>
    <lineage>
        <taxon>Eukaryota</taxon>
        <taxon>Viridiplantae</taxon>
        <taxon>Streptophyta</taxon>
        <taxon>Embryophyta</taxon>
        <taxon>Tracheophyta</taxon>
        <taxon>Spermatophyta</taxon>
        <taxon>Magnoliopsida</taxon>
        <taxon>eudicotyledons</taxon>
        <taxon>Gunneridae</taxon>
        <taxon>Pentapetalae</taxon>
        <taxon>rosids</taxon>
        <taxon>malvids</taxon>
        <taxon>Sapindales</taxon>
        <taxon>Sapindaceae</taxon>
        <taxon>Hippocastanoideae</taxon>
        <taxon>Acereae</taxon>
        <taxon>Acer</taxon>
    </lineage>
</organism>
<dbReference type="InterPro" id="IPR000620">
    <property type="entry name" value="EamA_dom"/>
</dbReference>
<feature type="transmembrane region" description="Helical" evidence="6">
    <location>
        <begin position="29"/>
        <end position="46"/>
    </location>
</feature>
<keyword evidence="3 6" id="KW-0812">Transmembrane</keyword>
<feature type="transmembrane region" description="Helical" evidence="6">
    <location>
        <begin position="90"/>
        <end position="108"/>
    </location>
</feature>
<dbReference type="AlphaFoldDB" id="A0AA39SB55"/>
<evidence type="ECO:0000256" key="3">
    <source>
        <dbReference type="ARBA" id="ARBA00022692"/>
    </source>
</evidence>
<comment type="similarity">
    <text evidence="2 6">Belongs to the drug/metabolite transporter (DMT) superfamily. Plant drug/metabolite exporter (P-DME) (TC 2.A.7.4) family.</text>
</comment>
<keyword evidence="4 6" id="KW-1133">Transmembrane helix</keyword>
<feature type="compositionally biased region" description="Polar residues" evidence="8">
    <location>
        <begin position="398"/>
        <end position="409"/>
    </location>
</feature>
<sequence>MVTVECTDVGLSVISKAAMTQGMNSLVSVVYYNALATLILLPYFLFRRNKRASLTFSLLLRFFLLAFIGSSGQILYFTAIKFSSPTLSSAMANLIPIFTFLLAVIFRMEKLDLRRSSSQAKSLGAIVAVTGAFIVTLYKGPPLWMISSTSDSPHQLLLSQGSDWIIGGLLLVLVFIESATWNVVQAATVMEYPEEMTIVFFFTFFITIQSGIFSVIVERNLNAWKIKTNIEIIAIVCQAYQATLHLHGRYKAINDKSVALRKVGDALKAENAKLSAEKSLVEQQKAALKNEKARHQAEVARLNEAAGQQDKTIEALRERAISIAVEAVCKTRAGLFKEYLSGDHLKWIPQTMQEEIDMYEEMQRLKLEESQGAGVDGDVPNVDENLGDDASLDKDDAATTTDGPPQNGL</sequence>
<feature type="region of interest" description="Disordered" evidence="8">
    <location>
        <begin position="369"/>
        <end position="409"/>
    </location>
</feature>
<reference evidence="10" key="2">
    <citation type="submission" date="2023-06" db="EMBL/GenBank/DDBJ databases">
        <authorList>
            <person name="Swenson N.G."/>
            <person name="Wegrzyn J.L."/>
            <person name="Mcevoy S.L."/>
        </authorList>
    </citation>
    <scope>NUCLEOTIDE SEQUENCE</scope>
    <source>
        <strain evidence="10">NS2018</strain>
        <tissue evidence="10">Leaf</tissue>
    </source>
</reference>
<evidence type="ECO:0000256" key="7">
    <source>
        <dbReference type="SAM" id="Coils"/>
    </source>
</evidence>
<dbReference type="InterPro" id="IPR037185">
    <property type="entry name" value="EmrE-like"/>
</dbReference>
<dbReference type="Pfam" id="PF00892">
    <property type="entry name" value="EamA"/>
    <property type="match status" value="1"/>
</dbReference>
<evidence type="ECO:0000256" key="8">
    <source>
        <dbReference type="SAM" id="MobiDB-lite"/>
    </source>
</evidence>
<reference evidence="10" key="1">
    <citation type="journal article" date="2022" name="Plant J.">
        <title>Strategies of tolerance reflected in two North American maple genomes.</title>
        <authorList>
            <person name="McEvoy S.L."/>
            <person name="Sezen U.U."/>
            <person name="Trouern-Trend A."/>
            <person name="McMahon S.M."/>
            <person name="Schaberg P.G."/>
            <person name="Yang J."/>
            <person name="Wegrzyn J.L."/>
            <person name="Swenson N.G."/>
        </authorList>
    </citation>
    <scope>NUCLEOTIDE SEQUENCE</scope>
    <source>
        <strain evidence="10">NS2018</strain>
    </source>
</reference>
<evidence type="ECO:0000313" key="10">
    <source>
        <dbReference type="EMBL" id="KAK0591142.1"/>
    </source>
</evidence>
<protein>
    <recommendedName>
        <fullName evidence="6">WAT1-related protein</fullName>
    </recommendedName>
</protein>
<dbReference type="PANTHER" id="PTHR31218">
    <property type="entry name" value="WAT1-RELATED PROTEIN"/>
    <property type="match status" value="1"/>
</dbReference>
<feature type="transmembrane region" description="Helical" evidence="6">
    <location>
        <begin position="196"/>
        <end position="217"/>
    </location>
</feature>
<evidence type="ECO:0000256" key="5">
    <source>
        <dbReference type="ARBA" id="ARBA00023136"/>
    </source>
</evidence>
<comment type="subcellular location">
    <subcellularLocation>
        <location evidence="1 6">Membrane</location>
        <topology evidence="1 6">Multi-pass membrane protein</topology>
    </subcellularLocation>
</comment>